<accession>A0ACB7T1Q9</accession>
<gene>
    <name evidence="1" type="ORF">HPB50_026410</name>
</gene>
<name>A0ACB7T1Q9_HYAAI</name>
<keyword evidence="2" id="KW-1185">Reference proteome</keyword>
<organism evidence="1 2">
    <name type="scientific">Hyalomma asiaticum</name>
    <name type="common">Tick</name>
    <dbReference type="NCBI Taxonomy" id="266040"/>
    <lineage>
        <taxon>Eukaryota</taxon>
        <taxon>Metazoa</taxon>
        <taxon>Ecdysozoa</taxon>
        <taxon>Arthropoda</taxon>
        <taxon>Chelicerata</taxon>
        <taxon>Arachnida</taxon>
        <taxon>Acari</taxon>
        <taxon>Parasitiformes</taxon>
        <taxon>Ixodida</taxon>
        <taxon>Ixodoidea</taxon>
        <taxon>Ixodidae</taxon>
        <taxon>Hyalomminae</taxon>
        <taxon>Hyalomma</taxon>
    </lineage>
</organism>
<dbReference type="EMBL" id="CM023482">
    <property type="protein sequence ID" value="KAH6940242.1"/>
    <property type="molecule type" value="Genomic_DNA"/>
</dbReference>
<dbReference type="Proteomes" id="UP000821845">
    <property type="component" value="Chromosome 2"/>
</dbReference>
<reference evidence="1" key="1">
    <citation type="submission" date="2020-05" db="EMBL/GenBank/DDBJ databases">
        <title>Large-scale comparative analyses of tick genomes elucidate their genetic diversity and vector capacities.</title>
        <authorList>
            <person name="Jia N."/>
            <person name="Wang J."/>
            <person name="Shi W."/>
            <person name="Du L."/>
            <person name="Sun Y."/>
            <person name="Zhan W."/>
            <person name="Jiang J."/>
            <person name="Wang Q."/>
            <person name="Zhang B."/>
            <person name="Ji P."/>
            <person name="Sakyi L.B."/>
            <person name="Cui X."/>
            <person name="Yuan T."/>
            <person name="Jiang B."/>
            <person name="Yang W."/>
            <person name="Lam T.T.-Y."/>
            <person name="Chang Q."/>
            <person name="Ding S."/>
            <person name="Wang X."/>
            <person name="Zhu J."/>
            <person name="Ruan X."/>
            <person name="Zhao L."/>
            <person name="Wei J."/>
            <person name="Que T."/>
            <person name="Du C."/>
            <person name="Cheng J."/>
            <person name="Dai P."/>
            <person name="Han X."/>
            <person name="Huang E."/>
            <person name="Gao Y."/>
            <person name="Liu J."/>
            <person name="Shao H."/>
            <person name="Ye R."/>
            <person name="Li L."/>
            <person name="Wei W."/>
            <person name="Wang X."/>
            <person name="Wang C."/>
            <person name="Yang T."/>
            <person name="Huo Q."/>
            <person name="Li W."/>
            <person name="Guo W."/>
            <person name="Chen H."/>
            <person name="Zhou L."/>
            <person name="Ni X."/>
            <person name="Tian J."/>
            <person name="Zhou Y."/>
            <person name="Sheng Y."/>
            <person name="Liu T."/>
            <person name="Pan Y."/>
            <person name="Xia L."/>
            <person name="Li J."/>
            <person name="Zhao F."/>
            <person name="Cao W."/>
        </authorList>
    </citation>
    <scope>NUCLEOTIDE SEQUENCE</scope>
    <source>
        <strain evidence="1">Hyas-2018</strain>
    </source>
</reference>
<proteinExistence type="predicted"/>
<comment type="caution">
    <text evidence="1">The sequence shown here is derived from an EMBL/GenBank/DDBJ whole genome shotgun (WGS) entry which is preliminary data.</text>
</comment>
<evidence type="ECO:0000313" key="1">
    <source>
        <dbReference type="EMBL" id="KAH6940242.1"/>
    </source>
</evidence>
<sequence length="103" mass="10765">MVDPVPRNIQTSTQCTMKAEDSPAKALLQKTTQQKLEALFVGAAGYHGGDKFAISVVDAGGNMVNAAYVYTETAHVEVEAAIALALHSAKAPAVVYSNSRNGS</sequence>
<protein>
    <submittedName>
        <fullName evidence="1">Uncharacterized protein</fullName>
    </submittedName>
</protein>
<evidence type="ECO:0000313" key="2">
    <source>
        <dbReference type="Proteomes" id="UP000821845"/>
    </source>
</evidence>